<comment type="caution">
    <text evidence="2">The sequence shown here is derived from an EMBL/GenBank/DDBJ whole genome shotgun (WGS) entry which is preliminary data.</text>
</comment>
<proteinExistence type="predicted"/>
<dbReference type="Pfam" id="PF13930">
    <property type="entry name" value="Endonuclea_NS_2"/>
    <property type="match status" value="1"/>
</dbReference>
<dbReference type="PATRIC" id="fig|1158614.3.peg.4106"/>
<dbReference type="OrthoDB" id="9783680at2"/>
<evidence type="ECO:0000313" key="5">
    <source>
        <dbReference type="Proteomes" id="UP000014160"/>
    </source>
</evidence>
<dbReference type="eggNOG" id="COG2169">
    <property type="taxonomic scope" value="Bacteria"/>
</dbReference>
<protein>
    <recommendedName>
        <fullName evidence="1">Type VII secretion system protein EssD-like domain-containing protein</fullName>
    </recommendedName>
</protein>
<dbReference type="Gene3D" id="3.40.570.10">
    <property type="entry name" value="Extracellular Endonuclease, subunit A"/>
    <property type="match status" value="1"/>
</dbReference>
<dbReference type="AlphaFoldDB" id="R2X9U6"/>
<name>R2X9U6_9ENTE</name>
<evidence type="ECO:0000313" key="2">
    <source>
        <dbReference type="EMBL" id="EOI51589.1"/>
    </source>
</evidence>
<feature type="domain" description="Type VII secretion system protein EssD-like" evidence="1">
    <location>
        <begin position="86"/>
        <end position="215"/>
    </location>
</feature>
<evidence type="ECO:0000313" key="3">
    <source>
        <dbReference type="EMBL" id="EOW78412.1"/>
    </source>
</evidence>
<dbReference type="PROSITE" id="PS51257">
    <property type="entry name" value="PROKAR_LIPOPROTEIN"/>
    <property type="match status" value="1"/>
</dbReference>
<gene>
    <name evidence="3" type="ORF">I592_04005</name>
    <name evidence="2" type="ORF">UKC_04130</name>
</gene>
<dbReference type="InterPro" id="IPR044929">
    <property type="entry name" value="DNA/RNA_non-sp_Endonuclease_sf"/>
</dbReference>
<organism evidence="2 4">
    <name type="scientific">Enterococcus gilvus ATCC BAA-350</name>
    <dbReference type="NCBI Taxonomy" id="1158614"/>
    <lineage>
        <taxon>Bacteria</taxon>
        <taxon>Bacillati</taxon>
        <taxon>Bacillota</taxon>
        <taxon>Bacilli</taxon>
        <taxon>Lactobacillales</taxon>
        <taxon>Enterococcaceae</taxon>
        <taxon>Enterococcus</taxon>
    </lineage>
</organism>
<dbReference type="InterPro" id="IPR044927">
    <property type="entry name" value="Endonuclea_NS_2"/>
</dbReference>
<dbReference type="HOGENOM" id="CLU_054350_4_1_9"/>
<dbReference type="Proteomes" id="UP000014160">
    <property type="component" value="Unassembled WGS sequence"/>
</dbReference>
<reference evidence="2 4" key="1">
    <citation type="submission" date="2013-02" db="EMBL/GenBank/DDBJ databases">
        <title>The Genome Sequence of Enterococcus gilvus ATCC BAA-350.</title>
        <authorList>
            <consortium name="The Broad Institute Genome Sequencing Platform"/>
            <consortium name="The Broad Institute Genome Sequencing Center for Infectious Disease"/>
            <person name="Earl A.M."/>
            <person name="Gilmore M.S."/>
            <person name="Lebreton F."/>
            <person name="Walker B."/>
            <person name="Young S.K."/>
            <person name="Zeng Q."/>
            <person name="Gargeya S."/>
            <person name="Fitzgerald M."/>
            <person name="Haas B."/>
            <person name="Abouelleil A."/>
            <person name="Alvarado L."/>
            <person name="Arachchi H.M."/>
            <person name="Berlin A.M."/>
            <person name="Chapman S.B."/>
            <person name="Dewar J."/>
            <person name="Goldberg J."/>
            <person name="Griggs A."/>
            <person name="Gujja S."/>
            <person name="Hansen M."/>
            <person name="Howarth C."/>
            <person name="Imamovic A."/>
            <person name="Larimer J."/>
            <person name="McCowan C."/>
            <person name="Murphy C."/>
            <person name="Neiman D."/>
            <person name="Pearson M."/>
            <person name="Priest M."/>
            <person name="Roberts A."/>
            <person name="Saif S."/>
            <person name="Shea T."/>
            <person name="Sisk P."/>
            <person name="Sykes S."/>
            <person name="Wortman J."/>
            <person name="Nusbaum C."/>
            <person name="Birren B."/>
        </authorList>
    </citation>
    <scope>NUCLEOTIDE SEQUENCE [LARGE SCALE GENOMIC DNA]</scope>
    <source>
        <strain evidence="2 4">ATCC BAA-350</strain>
    </source>
</reference>
<dbReference type="EMBL" id="AJDQ01000032">
    <property type="protein sequence ID" value="EOI51589.1"/>
    <property type="molecule type" value="Genomic_DNA"/>
</dbReference>
<dbReference type="EMBL" id="ASWH01000003">
    <property type="protein sequence ID" value="EOW78412.1"/>
    <property type="molecule type" value="Genomic_DNA"/>
</dbReference>
<dbReference type="Proteomes" id="UP000013750">
    <property type="component" value="Unassembled WGS sequence"/>
</dbReference>
<evidence type="ECO:0000259" key="1">
    <source>
        <dbReference type="Pfam" id="PF13930"/>
    </source>
</evidence>
<sequence length="248" mass="28324">MRRKFYRKRISFLGILIMLLGCFGGCSQQFAGLFDGIEIPFLNSKLENVGSLEDIPTFDGENMVVSINDNQPLFSEDDLAITPNGWQDFSDLDGLNRVGPANALLHRNMMPNYERGDISNVYPSGWHQKKLSENQWLYDRCHLIGFQLTGEDANWKNLLTGTAQMNRPKKSSMLEYENIVAEYLRSTGNYVRYRVTPYFVGEELVCRGVQMEAQSIEDDQISFNVFVFNRADNVNIDYATGRAIIESN</sequence>
<evidence type="ECO:0000313" key="4">
    <source>
        <dbReference type="Proteomes" id="UP000013750"/>
    </source>
</evidence>
<keyword evidence="5" id="KW-1185">Reference proteome</keyword>
<accession>R2X9U6</accession>
<dbReference type="RefSeq" id="WP_010782443.1">
    <property type="nucleotide sequence ID" value="NZ_ASWH01000003.1"/>
</dbReference>
<reference evidence="3 5" key="2">
    <citation type="submission" date="2013-03" db="EMBL/GenBank/DDBJ databases">
        <title>The Genome Sequence of Enterococcus gilvus ATCC BAA-350 (PacBio/Illumina hybrid assembly).</title>
        <authorList>
            <consortium name="The Broad Institute Genomics Platform"/>
            <consortium name="The Broad Institute Genome Sequencing Center for Infectious Disease"/>
            <person name="Earl A."/>
            <person name="Russ C."/>
            <person name="Gilmore M."/>
            <person name="Surin D."/>
            <person name="Walker B."/>
            <person name="Young S."/>
            <person name="Zeng Q."/>
            <person name="Gargeya S."/>
            <person name="Fitzgerald M."/>
            <person name="Haas B."/>
            <person name="Abouelleil A."/>
            <person name="Allen A.W."/>
            <person name="Alvarado L."/>
            <person name="Arachchi H.M."/>
            <person name="Berlin A.M."/>
            <person name="Chapman S.B."/>
            <person name="Gainer-Dewar J."/>
            <person name="Goldberg J."/>
            <person name="Griggs A."/>
            <person name="Gujja S."/>
            <person name="Hansen M."/>
            <person name="Howarth C."/>
            <person name="Imamovic A."/>
            <person name="Ireland A."/>
            <person name="Larimer J."/>
            <person name="McCowan C."/>
            <person name="Murphy C."/>
            <person name="Pearson M."/>
            <person name="Poon T.W."/>
            <person name="Priest M."/>
            <person name="Roberts A."/>
            <person name="Saif S."/>
            <person name="Shea T."/>
            <person name="Sisk P."/>
            <person name="Sykes S."/>
            <person name="Wortman J."/>
            <person name="Nusbaum C."/>
            <person name="Birren B."/>
        </authorList>
    </citation>
    <scope>NUCLEOTIDE SEQUENCE [LARGE SCALE GENOMIC DNA]</scope>
    <source>
        <strain evidence="3 5">ATCC BAA-350</strain>
    </source>
</reference>